<dbReference type="Gene3D" id="3.40.50.720">
    <property type="entry name" value="NAD(P)-binding Rossmann-like Domain"/>
    <property type="match status" value="1"/>
</dbReference>
<organism evidence="1 2">
    <name type="scientific">Planotetraspora phitsanulokensis</name>
    <dbReference type="NCBI Taxonomy" id="575192"/>
    <lineage>
        <taxon>Bacteria</taxon>
        <taxon>Bacillati</taxon>
        <taxon>Actinomycetota</taxon>
        <taxon>Actinomycetes</taxon>
        <taxon>Streptosporangiales</taxon>
        <taxon>Streptosporangiaceae</taxon>
        <taxon>Planotetraspora</taxon>
    </lineage>
</organism>
<proteinExistence type="predicted"/>
<sequence>MFGPLAVAQAFAPVLAANGGGALVDIHSGLSWLATPSAYPSTKSAFWSLTNGLRLELAAQNIQVVGAHLAFTDTPLIAELDVPKADPRDMVAVIYDGLEAGDLEVICDDISRDVKQKLSGPLEALYPQLADN</sequence>
<protein>
    <submittedName>
        <fullName evidence="1">Uncharacterized protein</fullName>
    </submittedName>
</protein>
<accession>A0A8J3UD00</accession>
<gene>
    <name evidence="1" type="ORF">Pph01_82120</name>
</gene>
<evidence type="ECO:0000313" key="2">
    <source>
        <dbReference type="Proteomes" id="UP000622547"/>
    </source>
</evidence>
<dbReference type="InterPro" id="IPR002347">
    <property type="entry name" value="SDR_fam"/>
</dbReference>
<dbReference type="EMBL" id="BOOP01000053">
    <property type="protein sequence ID" value="GII43209.1"/>
    <property type="molecule type" value="Genomic_DNA"/>
</dbReference>
<dbReference type="Proteomes" id="UP000622547">
    <property type="component" value="Unassembled WGS sequence"/>
</dbReference>
<reference evidence="1 2" key="1">
    <citation type="submission" date="2021-01" db="EMBL/GenBank/DDBJ databases">
        <title>Whole genome shotgun sequence of Planotetraspora phitsanulokensis NBRC 104273.</title>
        <authorList>
            <person name="Komaki H."/>
            <person name="Tamura T."/>
        </authorList>
    </citation>
    <scope>NUCLEOTIDE SEQUENCE [LARGE SCALE GENOMIC DNA]</scope>
    <source>
        <strain evidence="1 2">NBRC 104273</strain>
    </source>
</reference>
<keyword evidence="2" id="KW-1185">Reference proteome</keyword>
<dbReference type="Pfam" id="PF00106">
    <property type="entry name" value="adh_short"/>
    <property type="match status" value="1"/>
</dbReference>
<comment type="caution">
    <text evidence="1">The sequence shown here is derived from an EMBL/GenBank/DDBJ whole genome shotgun (WGS) entry which is preliminary data.</text>
</comment>
<dbReference type="InterPro" id="IPR036291">
    <property type="entry name" value="NAD(P)-bd_dom_sf"/>
</dbReference>
<name>A0A8J3UD00_9ACTN</name>
<dbReference type="SUPFAM" id="SSF51735">
    <property type="entry name" value="NAD(P)-binding Rossmann-fold domains"/>
    <property type="match status" value="1"/>
</dbReference>
<dbReference type="AlphaFoldDB" id="A0A8J3UD00"/>
<evidence type="ECO:0000313" key="1">
    <source>
        <dbReference type="EMBL" id="GII43209.1"/>
    </source>
</evidence>